<keyword evidence="2" id="KW-0812">Transmembrane</keyword>
<keyword evidence="4" id="KW-1185">Reference proteome</keyword>
<organism evidence="3 4">
    <name type="scientific">Arthrobacter russicus</name>
    <dbReference type="NCBI Taxonomy" id="172040"/>
    <lineage>
        <taxon>Bacteria</taxon>
        <taxon>Bacillati</taxon>
        <taxon>Actinomycetota</taxon>
        <taxon>Actinomycetes</taxon>
        <taxon>Micrococcales</taxon>
        <taxon>Micrococcaceae</taxon>
        <taxon>Arthrobacter</taxon>
    </lineage>
</organism>
<evidence type="ECO:0000313" key="3">
    <source>
        <dbReference type="EMBL" id="MDR6271211.1"/>
    </source>
</evidence>
<dbReference type="RefSeq" id="WP_309800868.1">
    <property type="nucleotide sequence ID" value="NZ_BAAAHY010000006.1"/>
</dbReference>
<feature type="transmembrane region" description="Helical" evidence="2">
    <location>
        <begin position="12"/>
        <end position="34"/>
    </location>
</feature>
<evidence type="ECO:0000313" key="4">
    <source>
        <dbReference type="Proteomes" id="UP001185069"/>
    </source>
</evidence>
<gene>
    <name evidence="3" type="ORF">JOE69_003449</name>
</gene>
<evidence type="ECO:0000256" key="2">
    <source>
        <dbReference type="SAM" id="Phobius"/>
    </source>
</evidence>
<reference evidence="3 4" key="1">
    <citation type="submission" date="2023-07" db="EMBL/GenBank/DDBJ databases">
        <title>Sequencing the genomes of 1000 actinobacteria strains.</title>
        <authorList>
            <person name="Klenk H.-P."/>
        </authorList>
    </citation>
    <scope>NUCLEOTIDE SEQUENCE [LARGE SCALE GENOMIC DNA]</scope>
    <source>
        <strain evidence="3 4">DSM 14555</strain>
    </source>
</reference>
<dbReference type="EMBL" id="JAVDQF010000001">
    <property type="protein sequence ID" value="MDR6271211.1"/>
    <property type="molecule type" value="Genomic_DNA"/>
</dbReference>
<evidence type="ECO:0000256" key="1">
    <source>
        <dbReference type="SAM" id="MobiDB-lite"/>
    </source>
</evidence>
<protein>
    <submittedName>
        <fullName evidence="3">Uncharacterized protein</fullName>
    </submittedName>
</protein>
<proteinExistence type="predicted"/>
<name>A0ABU1JFI7_9MICC</name>
<keyword evidence="2" id="KW-0472">Membrane</keyword>
<feature type="region of interest" description="Disordered" evidence="1">
    <location>
        <begin position="86"/>
        <end position="107"/>
    </location>
</feature>
<dbReference type="Proteomes" id="UP001185069">
    <property type="component" value="Unassembled WGS sequence"/>
</dbReference>
<accession>A0ABU1JFI7</accession>
<keyword evidence="2" id="KW-1133">Transmembrane helix</keyword>
<sequence length="107" mass="11208">MKYARARLLGYGVLICALGVLFILVATNLSAYLFGLLGRPDPIAGVLIDYLITLLRFGMVPLGAMLIAAGIAIHLLDRGREIEAAGTGSAELPSADGTPSDNPKLID</sequence>
<comment type="caution">
    <text evidence="3">The sequence shown here is derived from an EMBL/GenBank/DDBJ whole genome shotgun (WGS) entry which is preliminary data.</text>
</comment>
<feature type="transmembrane region" description="Helical" evidence="2">
    <location>
        <begin position="54"/>
        <end position="76"/>
    </location>
</feature>